<comment type="caution">
    <text evidence="2">The sequence shown here is derived from an EMBL/GenBank/DDBJ whole genome shotgun (WGS) entry which is preliminary data.</text>
</comment>
<feature type="compositionally biased region" description="Polar residues" evidence="1">
    <location>
        <begin position="58"/>
        <end position="71"/>
    </location>
</feature>
<evidence type="ECO:0000256" key="1">
    <source>
        <dbReference type="SAM" id="MobiDB-lite"/>
    </source>
</evidence>
<name>A0A9J5ZHF0_SOLCO</name>
<feature type="region of interest" description="Disordered" evidence="1">
    <location>
        <begin position="44"/>
        <end position="80"/>
    </location>
</feature>
<evidence type="ECO:0000313" key="3">
    <source>
        <dbReference type="Proteomes" id="UP000824120"/>
    </source>
</evidence>
<organism evidence="2 3">
    <name type="scientific">Solanum commersonii</name>
    <name type="common">Commerson's wild potato</name>
    <name type="synonym">Commerson's nightshade</name>
    <dbReference type="NCBI Taxonomy" id="4109"/>
    <lineage>
        <taxon>Eukaryota</taxon>
        <taxon>Viridiplantae</taxon>
        <taxon>Streptophyta</taxon>
        <taxon>Embryophyta</taxon>
        <taxon>Tracheophyta</taxon>
        <taxon>Spermatophyta</taxon>
        <taxon>Magnoliopsida</taxon>
        <taxon>eudicotyledons</taxon>
        <taxon>Gunneridae</taxon>
        <taxon>Pentapetalae</taxon>
        <taxon>asterids</taxon>
        <taxon>lamiids</taxon>
        <taxon>Solanales</taxon>
        <taxon>Solanaceae</taxon>
        <taxon>Solanoideae</taxon>
        <taxon>Solaneae</taxon>
        <taxon>Solanum</taxon>
    </lineage>
</organism>
<gene>
    <name evidence="2" type="ORF">H5410_023134</name>
</gene>
<accession>A0A9J5ZHF0</accession>
<dbReference type="Proteomes" id="UP000824120">
    <property type="component" value="Chromosome 4"/>
</dbReference>
<feature type="region of interest" description="Disordered" evidence="1">
    <location>
        <begin position="1"/>
        <end position="30"/>
    </location>
</feature>
<reference evidence="2 3" key="1">
    <citation type="submission" date="2020-09" db="EMBL/GenBank/DDBJ databases">
        <title>De no assembly of potato wild relative species, Solanum commersonii.</title>
        <authorList>
            <person name="Cho K."/>
        </authorList>
    </citation>
    <scope>NUCLEOTIDE SEQUENCE [LARGE SCALE GENOMIC DNA]</scope>
    <source>
        <strain evidence="2">LZ3.2</strain>
        <tissue evidence="2">Leaf</tissue>
    </source>
</reference>
<proteinExistence type="predicted"/>
<protein>
    <submittedName>
        <fullName evidence="2">Uncharacterized protein</fullName>
    </submittedName>
</protein>
<dbReference type="OrthoDB" id="10520363at2759"/>
<sequence length="80" mass="8613">MEPPDSQGPRGLRGKLETPKGIGSPNNSVQEKISYASRLVTSSTTIPSAQEREKVMARQTTQRCSGSNLQSCGLLRNHGT</sequence>
<dbReference type="EMBL" id="JACXVP010000004">
    <property type="protein sequence ID" value="KAG5611853.1"/>
    <property type="molecule type" value="Genomic_DNA"/>
</dbReference>
<keyword evidence="3" id="KW-1185">Reference proteome</keyword>
<dbReference type="AlphaFoldDB" id="A0A9J5ZHF0"/>
<evidence type="ECO:0000313" key="2">
    <source>
        <dbReference type="EMBL" id="KAG5611853.1"/>
    </source>
</evidence>